<dbReference type="InterPro" id="IPR039537">
    <property type="entry name" value="Retrotran_Ty1/copia-like"/>
</dbReference>
<dbReference type="EMBL" id="BKCJ010001998">
    <property type="protein sequence ID" value="GEU45535.1"/>
    <property type="molecule type" value="Genomic_DNA"/>
</dbReference>
<feature type="region of interest" description="Disordered" evidence="4">
    <location>
        <begin position="180"/>
        <end position="241"/>
    </location>
</feature>
<dbReference type="InterPro" id="IPR013103">
    <property type="entry name" value="RVT_2"/>
</dbReference>
<dbReference type="Gene3D" id="3.30.420.10">
    <property type="entry name" value="Ribonuclease H-like superfamily/Ribonuclease H"/>
    <property type="match status" value="1"/>
</dbReference>
<evidence type="ECO:0000256" key="3">
    <source>
        <dbReference type="SAM" id="Coils"/>
    </source>
</evidence>
<dbReference type="InterPro" id="IPR025724">
    <property type="entry name" value="GAG-pre-integrase_dom"/>
</dbReference>
<evidence type="ECO:0000256" key="4">
    <source>
        <dbReference type="SAM" id="MobiDB-lite"/>
    </source>
</evidence>
<dbReference type="GO" id="GO:0003676">
    <property type="term" value="F:nucleic acid binding"/>
    <property type="evidence" value="ECO:0007669"/>
    <property type="project" value="InterPro"/>
</dbReference>
<dbReference type="Pfam" id="PF00665">
    <property type="entry name" value="rve"/>
    <property type="match status" value="1"/>
</dbReference>
<feature type="region of interest" description="Disordered" evidence="4">
    <location>
        <begin position="1722"/>
        <end position="1770"/>
    </location>
</feature>
<sequence>MVAYLTKSDASEGFTQIINFLNGSYIKYALTVSPNIHVSCIKQFWTTVTIKQVNDVTRLQALVDKKKVVITKAAIREVLCLDDAEGVDCMPNEEIFIELARMGYEKPSTKLIFYKAFFSSHLVRNVDSTTKFYMYPNFLQLIIRKQVGDLSTHTTKYTYPALTQKEEVDADEHVEDVTAGDDAHGEVPTISQEPSIPSPTLPTPPPQPPQDLPSTSQVQQTPPQSPQVQPQPQPQPQPQQAADFPMSLFQEALDACAALTRRVEHLEYDKVAQALEITKLKRRVKKLEKRNKGRMIAEIDKDDAVVLMDDKDEDKMAEKAKVVESAQVQGRQAKSHAEIYKIDKDHANKVLSMQEDETEPAEVQEVVDVVTTAKLITKVVTAASAIIPAVEPQVPAAILTATPVKVAAAPSRKRKGVEPKPIKKKQQCEMDKEYARKLHAELNKDYDWDVAIDHVKLKAKEDPAVKRYQAIKRKPQTEAQARKNMMMYLKNTKEQMEEEENKALQTINKTLAEKAAKRRKLNEEVEDLKRHLEIMLDEDDDVYTEATLLARKVPVMDYEIIEINNKPYYKIIRADGTHQLYISFLTLLKNFDIEDLEDLWSLVEEKFSTVKPKNFSNDFLLTTLGVMFEKPDEHAQIGKNQRTIHGQAKALENQLLSVSLLTRLGKCECVERIPLGVVKLHAEVLYEYHIKFLAPLHGEYRRYTKIDINYATGGNLRRLSAKEAWETIKDLPNAINNAFDEPIGDMEDKEDNPSLQRIPMEVKPLDYIKLEDLGLNTYSHDLFPSSREFPSVDELEPQPLPNLPFLDVNLGGKRGIDPPINLYSLGSFRMKVVEPLTIHTPPSPHVAYFYQTGVYHYYHLHLMMCTYGLCRLFWSIGEDINQPTPTIATPEAPQMVSFVKLPIIKKGEYLLWTMKMEQYLAHTDYDLRKVILNGNEVESQLDNKDLEQINQDDLEKMDLKWQVAMLSIRVKDCKSTMNSENMSRDVRNAGYKGRENGKRPVREEDKKALVVQDGCGTYDWSYQVEEEATKFALMAFTLNPSSSSSSNSKRQSCSKQCVKSYEQLKNLFDEQLEKFRKANLEIVSYQYGLESIEGQLRIHQQNEVIYEEKIAVLEYDIKDKSNFLKDTQKQLDEALRENEDLKAKLEKFETSSKNLTKLLNSQISVKVKTGPGYDRDCLANDRIKKSKGYHAVPPPLTGNYMPSKPDLSFAGLDDSIYKFKISETVTSLTKDDKDAPETSIAFVEKPKEFRTNALLIQDCDTDSNNDNVFRPIHIPAKIDFVKAVSAVKGNKVTVVKTSAGCVWRPRVNEIDQISKDNRWICTRVDYGHPHQDLKNKGIVDSGCSRHMTGNTAYLANHQKINDGGFIAFGSSRGKITGKASIDESNLWHMRLGHVNFKTMNKLVKGNLVRGIPSKIFENDHTCVACQKGKQHKVTCKAKLVSLISQPLQMLHMDLFGLTSVNSINHKKYCLIVTDDFSRFSWVFFLATKDVTSKVLKPFITAIENQINKKVKVIRCDNGIELKNRDLDDLCGMKVIKREYSNAKTSQQNEVTERKSMSLIEAAMTMLADSLLPITFWAEAVNTACYVLNRDLVTKSHNKNPYELLNGRSPRLDFMRPFDYSFTILNTSDPLGKFKVKVNKGFFVGYSVTRSRPNGLFDIDSLTNSMNYIPVSAGNQTNKNAGPQDTNGNAGTQDNVNTGKEMSNQHYIVFTLWYSISSTYKSSDEKAADDKPKDDIGSKTVVEPLNKEDQADRDKPDRLISQEKEASDATDALRKEFKQGCIDQRGATKAGNTNSFNTVNNPVNAASISRTFKEIAELRSIGIFTSAYDDDLDTFNSPIQSMGTEAAFNNMESSTIVSPIPTHRVHIDHPKDQILGDLQSAVQTRRMAKKSSGAHDLVEAMQEELLQFSLQKVWRLVDLPYEKKAIGTKWVYRNKKDKRGILVRNKARLVAQGHRQEEGIDYDEVFALVARIEAIRIFLAFVSYMGFIVYPMDVKSVFLYVTIEEEVYIPEFHGGAYFLPRTAASTPIKTQKPLVKDEEAADVDVHLYRSMIRSLMYLTASRPDIIFAICACSRFQVTPNLSHLHAVNRIFRYLKGQPKLGLWYPKDSPFNLEAYSDNDYAGANLDRKSTIREYVDAANCCGQVL</sequence>
<protein>
    <recommendedName>
        <fullName evidence="5">Integrase catalytic domain-containing protein</fullName>
    </recommendedName>
</protein>
<dbReference type="PROSITE" id="PS50994">
    <property type="entry name" value="INTEGRASE"/>
    <property type="match status" value="1"/>
</dbReference>
<feature type="coiled-coil region" evidence="3">
    <location>
        <begin position="482"/>
        <end position="538"/>
    </location>
</feature>
<feature type="compositionally biased region" description="Basic and acidic residues" evidence="4">
    <location>
        <begin position="1744"/>
        <end position="1770"/>
    </location>
</feature>
<organism evidence="6">
    <name type="scientific">Tanacetum cinerariifolium</name>
    <name type="common">Dalmatian daisy</name>
    <name type="synonym">Chrysanthemum cinerariifolium</name>
    <dbReference type="NCBI Taxonomy" id="118510"/>
    <lineage>
        <taxon>Eukaryota</taxon>
        <taxon>Viridiplantae</taxon>
        <taxon>Streptophyta</taxon>
        <taxon>Embryophyta</taxon>
        <taxon>Tracheophyta</taxon>
        <taxon>Spermatophyta</taxon>
        <taxon>Magnoliopsida</taxon>
        <taxon>eudicotyledons</taxon>
        <taxon>Gunneridae</taxon>
        <taxon>Pentapetalae</taxon>
        <taxon>asterids</taxon>
        <taxon>campanulids</taxon>
        <taxon>Asterales</taxon>
        <taxon>Asteraceae</taxon>
        <taxon>Asteroideae</taxon>
        <taxon>Anthemideae</taxon>
        <taxon>Anthemidinae</taxon>
        <taxon>Tanacetum</taxon>
    </lineage>
</organism>
<evidence type="ECO:0000256" key="1">
    <source>
        <dbReference type="ARBA" id="ARBA00022723"/>
    </source>
</evidence>
<dbReference type="SUPFAM" id="SSF53098">
    <property type="entry name" value="Ribonuclease H-like"/>
    <property type="match status" value="1"/>
</dbReference>
<feature type="coiled-coil region" evidence="3">
    <location>
        <begin position="1117"/>
        <end position="1158"/>
    </location>
</feature>
<proteinExistence type="predicted"/>
<dbReference type="InterPro" id="IPR001584">
    <property type="entry name" value="Integrase_cat-core"/>
</dbReference>
<reference evidence="6" key="1">
    <citation type="journal article" date="2019" name="Sci. Rep.">
        <title>Draft genome of Tanacetum cinerariifolium, the natural source of mosquito coil.</title>
        <authorList>
            <person name="Yamashiro T."/>
            <person name="Shiraishi A."/>
            <person name="Satake H."/>
            <person name="Nakayama K."/>
        </authorList>
    </citation>
    <scope>NUCLEOTIDE SEQUENCE</scope>
</reference>
<accession>A0A6L2KBV1</accession>
<evidence type="ECO:0000259" key="5">
    <source>
        <dbReference type="PROSITE" id="PS50994"/>
    </source>
</evidence>
<feature type="domain" description="Integrase catalytic" evidence="5">
    <location>
        <begin position="1442"/>
        <end position="1608"/>
    </location>
</feature>
<feature type="compositionally biased region" description="Pro residues" evidence="4">
    <location>
        <begin position="223"/>
        <end position="237"/>
    </location>
</feature>
<dbReference type="PANTHER" id="PTHR42648">
    <property type="entry name" value="TRANSPOSASE, PUTATIVE-RELATED"/>
    <property type="match status" value="1"/>
</dbReference>
<dbReference type="GO" id="GO:0046872">
    <property type="term" value="F:metal ion binding"/>
    <property type="evidence" value="ECO:0007669"/>
    <property type="project" value="UniProtKB-KW"/>
</dbReference>
<name>A0A6L2KBV1_TANCI</name>
<dbReference type="Pfam" id="PF07727">
    <property type="entry name" value="RVT_2"/>
    <property type="match status" value="1"/>
</dbReference>
<feature type="compositionally biased region" description="Basic and acidic residues" evidence="4">
    <location>
        <begin position="1722"/>
        <end position="1736"/>
    </location>
</feature>
<dbReference type="InterPro" id="IPR036397">
    <property type="entry name" value="RNaseH_sf"/>
</dbReference>
<feature type="compositionally biased region" description="Pro residues" evidence="4">
    <location>
        <begin position="196"/>
        <end position="211"/>
    </location>
</feature>
<feature type="region of interest" description="Disordered" evidence="4">
    <location>
        <begin position="1672"/>
        <end position="1698"/>
    </location>
</feature>
<dbReference type="GO" id="GO:0016787">
    <property type="term" value="F:hydrolase activity"/>
    <property type="evidence" value="ECO:0007669"/>
    <property type="project" value="UniProtKB-KW"/>
</dbReference>
<dbReference type="InterPro" id="IPR012337">
    <property type="entry name" value="RNaseH-like_sf"/>
</dbReference>
<dbReference type="PANTHER" id="PTHR42648:SF32">
    <property type="entry name" value="RIBONUCLEASE H-LIKE DOMAIN, GAG-PRE-INTEGRASE DOMAIN PROTEIN-RELATED"/>
    <property type="match status" value="1"/>
</dbReference>
<gene>
    <name evidence="6" type="ORF">Tci_017513</name>
</gene>
<evidence type="ECO:0000256" key="2">
    <source>
        <dbReference type="ARBA" id="ARBA00022801"/>
    </source>
</evidence>
<keyword evidence="2" id="KW-0378">Hydrolase</keyword>
<feature type="compositionally biased region" description="Low complexity" evidence="4">
    <location>
        <begin position="212"/>
        <end position="222"/>
    </location>
</feature>
<dbReference type="Pfam" id="PF13976">
    <property type="entry name" value="gag_pre-integrs"/>
    <property type="match status" value="1"/>
</dbReference>
<keyword evidence="1" id="KW-0479">Metal-binding</keyword>
<keyword evidence="3" id="KW-0175">Coiled coil</keyword>
<evidence type="ECO:0000313" key="6">
    <source>
        <dbReference type="EMBL" id="GEU45535.1"/>
    </source>
</evidence>
<comment type="caution">
    <text evidence="6">The sequence shown here is derived from an EMBL/GenBank/DDBJ whole genome shotgun (WGS) entry which is preliminary data.</text>
</comment>
<dbReference type="GO" id="GO:0015074">
    <property type="term" value="P:DNA integration"/>
    <property type="evidence" value="ECO:0007669"/>
    <property type="project" value="InterPro"/>
</dbReference>